<sequence length="86" mass="9191">MSVKIIHPDKSFTGNAINLDFTSGEAEVKSLSKEARTVLSENGFTVKNIEPTAAEKSAAEKARADKEAADKAERLAAEEKAAAEKK</sequence>
<dbReference type="RefSeq" id="WP_310020708.1">
    <property type="nucleotide sequence ID" value="NZ_JAVDUM010000009.1"/>
</dbReference>
<dbReference type="EMBL" id="JAVDUM010000009">
    <property type="protein sequence ID" value="MDR6867678.1"/>
    <property type="molecule type" value="Genomic_DNA"/>
</dbReference>
<evidence type="ECO:0000313" key="3">
    <source>
        <dbReference type="Proteomes" id="UP001259347"/>
    </source>
</evidence>
<accession>A0ABU1SEJ3</accession>
<protein>
    <submittedName>
        <fullName evidence="2">Membrane protein involved in colicin uptake</fullName>
    </submittedName>
</protein>
<keyword evidence="3" id="KW-1185">Reference proteome</keyword>
<proteinExistence type="predicted"/>
<gene>
    <name evidence="2" type="ORF">J2Y69_002282</name>
</gene>
<comment type="caution">
    <text evidence="2">The sequence shown here is derived from an EMBL/GenBank/DDBJ whole genome shotgun (WGS) entry which is preliminary data.</text>
</comment>
<reference evidence="2 3" key="1">
    <citation type="submission" date="2023-07" db="EMBL/GenBank/DDBJ databases">
        <title>Sorghum-associated microbial communities from plants grown in Nebraska, USA.</title>
        <authorList>
            <person name="Schachtman D."/>
        </authorList>
    </citation>
    <scope>NUCLEOTIDE SEQUENCE [LARGE SCALE GENOMIC DNA]</scope>
    <source>
        <strain evidence="2 3">2980</strain>
    </source>
</reference>
<dbReference type="Proteomes" id="UP001259347">
    <property type="component" value="Unassembled WGS sequence"/>
</dbReference>
<evidence type="ECO:0000313" key="2">
    <source>
        <dbReference type="EMBL" id="MDR6867678.1"/>
    </source>
</evidence>
<feature type="compositionally biased region" description="Basic and acidic residues" evidence="1">
    <location>
        <begin position="57"/>
        <end position="86"/>
    </location>
</feature>
<feature type="region of interest" description="Disordered" evidence="1">
    <location>
        <begin position="54"/>
        <end position="86"/>
    </location>
</feature>
<evidence type="ECO:0000256" key="1">
    <source>
        <dbReference type="SAM" id="MobiDB-lite"/>
    </source>
</evidence>
<name>A0ABU1SEJ3_9MICO</name>
<organism evidence="2 3">
    <name type="scientific">Microbacterium resistens</name>
    <dbReference type="NCBI Taxonomy" id="156977"/>
    <lineage>
        <taxon>Bacteria</taxon>
        <taxon>Bacillati</taxon>
        <taxon>Actinomycetota</taxon>
        <taxon>Actinomycetes</taxon>
        <taxon>Micrococcales</taxon>
        <taxon>Microbacteriaceae</taxon>
        <taxon>Microbacterium</taxon>
    </lineage>
</organism>